<dbReference type="EMBL" id="JBHSAQ010000010">
    <property type="protein sequence ID" value="MFC3959058.1"/>
    <property type="molecule type" value="Genomic_DNA"/>
</dbReference>
<dbReference type="Proteomes" id="UP001595846">
    <property type="component" value="Unassembled WGS sequence"/>
</dbReference>
<dbReference type="Pfam" id="PF01850">
    <property type="entry name" value="PIN"/>
    <property type="match status" value="1"/>
</dbReference>
<proteinExistence type="predicted"/>
<sequence>MYVDTDVVLSVLKDDDWLSSAVDVDAIADPKTSVATCIEVQYAMEGEWGLDRLTTIHDRLDANEITIVPLRIEHLDAGMVLQRAYDRLNQFDAIHLGAAMVLEEPIVSTDTLYPDIVEVDHIDPRELA</sequence>
<dbReference type="Gene3D" id="3.40.50.1010">
    <property type="entry name" value="5'-nuclease"/>
    <property type="match status" value="1"/>
</dbReference>
<dbReference type="GeneID" id="73902676"/>
<reference evidence="2 3" key="1">
    <citation type="journal article" date="2019" name="Int. J. Syst. Evol. Microbiol.">
        <title>The Global Catalogue of Microorganisms (GCM) 10K type strain sequencing project: providing services to taxonomists for standard genome sequencing and annotation.</title>
        <authorList>
            <consortium name="The Broad Institute Genomics Platform"/>
            <consortium name="The Broad Institute Genome Sequencing Center for Infectious Disease"/>
            <person name="Wu L."/>
            <person name="Ma J."/>
        </authorList>
    </citation>
    <scope>NUCLEOTIDE SEQUENCE [LARGE SCALE GENOMIC DNA]</scope>
    <source>
        <strain evidence="2 3">IBRC-M 10256</strain>
    </source>
</reference>
<evidence type="ECO:0000313" key="2">
    <source>
        <dbReference type="EMBL" id="MFC3959058.1"/>
    </source>
</evidence>
<protein>
    <submittedName>
        <fullName evidence="2">PIN domain-containing protein</fullName>
    </submittedName>
</protein>
<dbReference type="InterPro" id="IPR029060">
    <property type="entry name" value="PIN-like_dom_sf"/>
</dbReference>
<dbReference type="RefSeq" id="WP_256533545.1">
    <property type="nucleotide sequence ID" value="NZ_CP101824.1"/>
</dbReference>
<name>A0ABD5NPW0_9EURY</name>
<dbReference type="AlphaFoldDB" id="A0ABD5NPW0"/>
<feature type="domain" description="PIN" evidence="1">
    <location>
        <begin position="1"/>
        <end position="111"/>
    </location>
</feature>
<gene>
    <name evidence="2" type="ORF">ACFOUR_11850</name>
</gene>
<accession>A0ABD5NPW0</accession>
<dbReference type="InterPro" id="IPR002716">
    <property type="entry name" value="PIN_dom"/>
</dbReference>
<comment type="caution">
    <text evidence="2">The sequence shown here is derived from an EMBL/GenBank/DDBJ whole genome shotgun (WGS) entry which is preliminary data.</text>
</comment>
<keyword evidence="3" id="KW-1185">Reference proteome</keyword>
<evidence type="ECO:0000259" key="1">
    <source>
        <dbReference type="Pfam" id="PF01850"/>
    </source>
</evidence>
<dbReference type="SUPFAM" id="SSF88723">
    <property type="entry name" value="PIN domain-like"/>
    <property type="match status" value="1"/>
</dbReference>
<evidence type="ECO:0000313" key="3">
    <source>
        <dbReference type="Proteomes" id="UP001595846"/>
    </source>
</evidence>
<organism evidence="2 3">
    <name type="scientific">Halovivax cerinus</name>
    <dbReference type="NCBI Taxonomy" id="1487865"/>
    <lineage>
        <taxon>Archaea</taxon>
        <taxon>Methanobacteriati</taxon>
        <taxon>Methanobacteriota</taxon>
        <taxon>Stenosarchaea group</taxon>
        <taxon>Halobacteria</taxon>
        <taxon>Halobacteriales</taxon>
        <taxon>Natrialbaceae</taxon>
        <taxon>Halovivax</taxon>
    </lineage>
</organism>